<name>A0A9N9L8B5_9HELO</name>
<proteinExistence type="predicted"/>
<dbReference type="AlphaFoldDB" id="A0A9N9L8B5"/>
<feature type="domain" description="F-box" evidence="1">
    <location>
        <begin position="23"/>
        <end position="74"/>
    </location>
</feature>
<dbReference type="InterPro" id="IPR001810">
    <property type="entry name" value="F-box_dom"/>
</dbReference>
<dbReference type="Proteomes" id="UP000696280">
    <property type="component" value="Unassembled WGS sequence"/>
</dbReference>
<dbReference type="EMBL" id="CAJVRL010000085">
    <property type="protein sequence ID" value="CAG8958827.1"/>
    <property type="molecule type" value="Genomic_DNA"/>
</dbReference>
<dbReference type="CDD" id="cd09917">
    <property type="entry name" value="F-box_SF"/>
    <property type="match status" value="1"/>
</dbReference>
<comment type="caution">
    <text evidence="2">The sequence shown here is derived from an EMBL/GenBank/DDBJ whole genome shotgun (WGS) entry which is preliminary data.</text>
</comment>
<dbReference type="SUPFAM" id="SSF81383">
    <property type="entry name" value="F-box domain"/>
    <property type="match status" value="1"/>
</dbReference>
<gene>
    <name evidence="2" type="ORF">HYFRA_00011778</name>
</gene>
<evidence type="ECO:0000313" key="2">
    <source>
        <dbReference type="EMBL" id="CAG8958827.1"/>
    </source>
</evidence>
<reference evidence="2" key="1">
    <citation type="submission" date="2021-07" db="EMBL/GenBank/DDBJ databases">
        <authorList>
            <person name="Durling M."/>
        </authorList>
    </citation>
    <scope>NUCLEOTIDE SEQUENCE</scope>
</reference>
<sequence>MTYPVEGDHQTPTLFTEPQTHPSCPLLDLPPELQLMIFENLDQGTSMLLGLTCKRFRSIHRGIYKCPTDLMTEIDYQDEPCHNGHSGHYYLINYLVDWFSVKSSNLTEASKEPFSILPISSSFSLPPGVEDHNVVLSLER</sequence>
<dbReference type="InterPro" id="IPR036047">
    <property type="entry name" value="F-box-like_dom_sf"/>
</dbReference>
<evidence type="ECO:0000259" key="1">
    <source>
        <dbReference type="PROSITE" id="PS50181"/>
    </source>
</evidence>
<organism evidence="2 3">
    <name type="scientific">Hymenoscyphus fraxineus</name>
    <dbReference type="NCBI Taxonomy" id="746836"/>
    <lineage>
        <taxon>Eukaryota</taxon>
        <taxon>Fungi</taxon>
        <taxon>Dikarya</taxon>
        <taxon>Ascomycota</taxon>
        <taxon>Pezizomycotina</taxon>
        <taxon>Leotiomycetes</taxon>
        <taxon>Helotiales</taxon>
        <taxon>Helotiaceae</taxon>
        <taxon>Hymenoscyphus</taxon>
    </lineage>
</organism>
<protein>
    <recommendedName>
        <fullName evidence="1">F-box domain-containing protein</fullName>
    </recommendedName>
</protein>
<accession>A0A9N9L8B5</accession>
<keyword evidence="3" id="KW-1185">Reference proteome</keyword>
<dbReference type="PROSITE" id="PS50181">
    <property type="entry name" value="FBOX"/>
    <property type="match status" value="1"/>
</dbReference>
<evidence type="ECO:0000313" key="3">
    <source>
        <dbReference type="Proteomes" id="UP000696280"/>
    </source>
</evidence>
<dbReference type="Pfam" id="PF12937">
    <property type="entry name" value="F-box-like"/>
    <property type="match status" value="1"/>
</dbReference>
<dbReference type="OrthoDB" id="3445164at2759"/>